<dbReference type="EMBL" id="CP073910">
    <property type="protein sequence ID" value="QUT06761.1"/>
    <property type="molecule type" value="Genomic_DNA"/>
</dbReference>
<evidence type="ECO:0000313" key="4">
    <source>
        <dbReference type="Proteomes" id="UP000681425"/>
    </source>
</evidence>
<dbReference type="AlphaFoldDB" id="A0A975Q2J8"/>
<protein>
    <submittedName>
        <fullName evidence="3">AMP-binding protein</fullName>
    </submittedName>
</protein>
<proteinExistence type="predicted"/>
<evidence type="ECO:0000313" key="3">
    <source>
        <dbReference type="EMBL" id="QUT06761.1"/>
    </source>
</evidence>
<name>A0A975Q2J8_9SPHN</name>
<dbReference type="Gene3D" id="3.30.300.30">
    <property type="match status" value="1"/>
</dbReference>
<dbReference type="Gene3D" id="3.40.50.12780">
    <property type="entry name" value="N-terminal domain of ligase-like"/>
    <property type="match status" value="1"/>
</dbReference>
<dbReference type="PROSITE" id="PS00455">
    <property type="entry name" value="AMP_BINDING"/>
    <property type="match status" value="1"/>
</dbReference>
<feature type="domain" description="AMP-binding enzyme C-terminal" evidence="2">
    <location>
        <begin position="427"/>
        <end position="500"/>
    </location>
</feature>
<dbReference type="Pfam" id="PF13193">
    <property type="entry name" value="AMP-binding_C"/>
    <property type="match status" value="1"/>
</dbReference>
<organism evidence="3 4">
    <name type="scientific">Sphingobium phenoxybenzoativorans</name>
    <dbReference type="NCBI Taxonomy" id="1592790"/>
    <lineage>
        <taxon>Bacteria</taxon>
        <taxon>Pseudomonadati</taxon>
        <taxon>Pseudomonadota</taxon>
        <taxon>Alphaproteobacteria</taxon>
        <taxon>Sphingomonadales</taxon>
        <taxon>Sphingomonadaceae</taxon>
        <taxon>Sphingobium</taxon>
    </lineage>
</organism>
<feature type="domain" description="AMP-dependent synthetase/ligase" evidence="1">
    <location>
        <begin position="18"/>
        <end position="377"/>
    </location>
</feature>
<accession>A0A975Q2J8</accession>
<gene>
    <name evidence="3" type="ORF">KFK14_04775</name>
</gene>
<evidence type="ECO:0000259" key="2">
    <source>
        <dbReference type="Pfam" id="PF13193"/>
    </source>
</evidence>
<reference evidence="3" key="1">
    <citation type="submission" date="2021-04" db="EMBL/GenBank/DDBJ databases">
        <title>Isolation of p-tert-butylphenol degrading bacteria Sphingobium phenoxybenzoativorans Tas13 from active sludge.</title>
        <authorList>
            <person name="Li Y."/>
        </authorList>
    </citation>
    <scope>NUCLEOTIDE SEQUENCE</scope>
    <source>
        <strain evidence="3">Tas13</strain>
    </source>
</reference>
<keyword evidence="4" id="KW-1185">Reference proteome</keyword>
<dbReference type="PANTHER" id="PTHR43767:SF1">
    <property type="entry name" value="NONRIBOSOMAL PEPTIDE SYNTHASE PES1 (EUROFUNG)-RELATED"/>
    <property type="match status" value="1"/>
</dbReference>
<dbReference type="InterPro" id="IPR020845">
    <property type="entry name" value="AMP-binding_CS"/>
</dbReference>
<sequence>MIEHWTEAGNESVLPRLLQQRANETPQRIYAEFEDGESWTYARCWSLAQETAAMLASYGLGRGEVLLLWVPNGPDFLRLWMGANLLGAIVAAPNLAYRGNILEHVINLTGARIAAIDSTLMDRLEGIDSRILENIIVTGDGRHISSDCRAVALPDSDHMRFPPVALPIVEPWDPQFIMFTSGTTGPSKGVTVPYAQMHAIASTHYGSRFGPDDRYLLNLPLFHVGGLLPAVGAMITGGAVVVMPSFKTDRFWATVRDRNITGCTMIGAAASFLENLPPTAQDSDNPLRWVSMFPLVRDTPAFARRFGIGIFTGYGMSELSIPITSDDHALPAGSCGYLRDDYEALLVDAHDMPVAEGDVGELILRPQKPWIIFSGYWRNPEATAEAWRNGWFHTGDTFRRLADGAYIFVDRTKDALRRRGENISSYEVEVEILAHPSVVEAAVIGVPSLHGEQDVMAVVVRGGSDDITPASLIEFLKPRLPGFMLPRYIRFTDTLPRTPSLRVQKHVLREDGVTPDSWDRLG</sequence>
<dbReference type="RefSeq" id="WP_212610061.1">
    <property type="nucleotide sequence ID" value="NZ_CP073910.1"/>
</dbReference>
<dbReference type="SUPFAM" id="SSF56801">
    <property type="entry name" value="Acetyl-CoA synthetase-like"/>
    <property type="match status" value="1"/>
</dbReference>
<evidence type="ECO:0000259" key="1">
    <source>
        <dbReference type="Pfam" id="PF00501"/>
    </source>
</evidence>
<dbReference type="Pfam" id="PF00501">
    <property type="entry name" value="AMP-binding"/>
    <property type="match status" value="1"/>
</dbReference>
<dbReference type="InterPro" id="IPR050237">
    <property type="entry name" value="ATP-dep_AMP-bd_enzyme"/>
</dbReference>
<dbReference type="GO" id="GO:0016878">
    <property type="term" value="F:acid-thiol ligase activity"/>
    <property type="evidence" value="ECO:0007669"/>
    <property type="project" value="UniProtKB-ARBA"/>
</dbReference>
<dbReference type="KEGG" id="spph:KFK14_04775"/>
<dbReference type="InterPro" id="IPR025110">
    <property type="entry name" value="AMP-bd_C"/>
</dbReference>
<dbReference type="InterPro" id="IPR000873">
    <property type="entry name" value="AMP-dep_synth/lig_dom"/>
</dbReference>
<dbReference type="InterPro" id="IPR045851">
    <property type="entry name" value="AMP-bd_C_sf"/>
</dbReference>
<dbReference type="Proteomes" id="UP000681425">
    <property type="component" value="Chromosome"/>
</dbReference>
<dbReference type="PANTHER" id="PTHR43767">
    <property type="entry name" value="LONG-CHAIN-FATTY-ACID--COA LIGASE"/>
    <property type="match status" value="1"/>
</dbReference>
<dbReference type="InterPro" id="IPR042099">
    <property type="entry name" value="ANL_N_sf"/>
</dbReference>